<dbReference type="AlphaFoldDB" id="A0AAV5JAP1"/>
<comment type="caution">
    <text evidence="1">The sequence shown here is derived from an EMBL/GenBank/DDBJ whole genome shotgun (WGS) entry which is preliminary data.</text>
</comment>
<keyword evidence="2" id="KW-1185">Reference proteome</keyword>
<dbReference type="EMBL" id="BPVZ01000030">
    <property type="protein sequence ID" value="GKV09005.1"/>
    <property type="molecule type" value="Genomic_DNA"/>
</dbReference>
<gene>
    <name evidence="1" type="ORF">SLEP1_g20571</name>
</gene>
<evidence type="ECO:0000313" key="1">
    <source>
        <dbReference type="EMBL" id="GKV09005.1"/>
    </source>
</evidence>
<evidence type="ECO:0000313" key="2">
    <source>
        <dbReference type="Proteomes" id="UP001054252"/>
    </source>
</evidence>
<sequence>MTSYSRNPDDEGIAEYANFVLMCSSRILFRLRRCIDFQEIFNCMRLSLAAYLEITILFCRGRNDDQKGEKVKLIQENSNAKANSESEEMKLEGDAVMILVGLTVGAPLPLKLPGSYPRSIGFNFDGSVYLDGIKLVFGSEKEDWGKSEKVIGCGSNPRQKKVFFPVDSQLGHVINYKTEEFGTALNFTVIFQRILQKREFCVLSPCLYSLAL</sequence>
<organism evidence="1 2">
    <name type="scientific">Rubroshorea leprosula</name>
    <dbReference type="NCBI Taxonomy" id="152421"/>
    <lineage>
        <taxon>Eukaryota</taxon>
        <taxon>Viridiplantae</taxon>
        <taxon>Streptophyta</taxon>
        <taxon>Embryophyta</taxon>
        <taxon>Tracheophyta</taxon>
        <taxon>Spermatophyta</taxon>
        <taxon>Magnoliopsida</taxon>
        <taxon>eudicotyledons</taxon>
        <taxon>Gunneridae</taxon>
        <taxon>Pentapetalae</taxon>
        <taxon>rosids</taxon>
        <taxon>malvids</taxon>
        <taxon>Malvales</taxon>
        <taxon>Dipterocarpaceae</taxon>
        <taxon>Rubroshorea</taxon>
    </lineage>
</organism>
<protein>
    <submittedName>
        <fullName evidence="1">Uncharacterized protein</fullName>
    </submittedName>
</protein>
<name>A0AAV5JAP1_9ROSI</name>
<reference evidence="1 2" key="1">
    <citation type="journal article" date="2021" name="Commun. Biol.">
        <title>The genome of Shorea leprosula (Dipterocarpaceae) highlights the ecological relevance of drought in aseasonal tropical rainforests.</title>
        <authorList>
            <person name="Ng K.K.S."/>
            <person name="Kobayashi M.J."/>
            <person name="Fawcett J.A."/>
            <person name="Hatakeyama M."/>
            <person name="Paape T."/>
            <person name="Ng C.H."/>
            <person name="Ang C.C."/>
            <person name="Tnah L.H."/>
            <person name="Lee C.T."/>
            <person name="Nishiyama T."/>
            <person name="Sese J."/>
            <person name="O'Brien M.J."/>
            <person name="Copetti D."/>
            <person name="Mohd Noor M.I."/>
            <person name="Ong R.C."/>
            <person name="Putra M."/>
            <person name="Sireger I.Z."/>
            <person name="Indrioko S."/>
            <person name="Kosugi Y."/>
            <person name="Izuno A."/>
            <person name="Isagi Y."/>
            <person name="Lee S.L."/>
            <person name="Shimizu K.K."/>
        </authorList>
    </citation>
    <scope>NUCLEOTIDE SEQUENCE [LARGE SCALE GENOMIC DNA]</scope>
    <source>
        <strain evidence="1">214</strain>
    </source>
</reference>
<dbReference type="Proteomes" id="UP001054252">
    <property type="component" value="Unassembled WGS sequence"/>
</dbReference>
<proteinExistence type="predicted"/>
<accession>A0AAV5JAP1</accession>